<dbReference type="InterPro" id="IPR012338">
    <property type="entry name" value="Beta-lactam/transpept-like"/>
</dbReference>
<evidence type="ECO:0000259" key="2">
    <source>
        <dbReference type="Pfam" id="PF11954"/>
    </source>
</evidence>
<dbReference type="OrthoDB" id="5377981at2"/>
<gene>
    <name evidence="3" type="ORF">RMCB_0612</name>
</gene>
<dbReference type="Pfam" id="PF00144">
    <property type="entry name" value="Beta-lactamase"/>
    <property type="match status" value="1"/>
</dbReference>
<dbReference type="PROSITE" id="PS51257">
    <property type="entry name" value="PROKAR_LIPOPROTEIN"/>
    <property type="match status" value="1"/>
</dbReference>
<evidence type="ECO:0000259" key="1">
    <source>
        <dbReference type="Pfam" id="PF00144"/>
    </source>
</evidence>
<dbReference type="Gene3D" id="3.40.710.10">
    <property type="entry name" value="DD-peptidase/beta-lactamase superfamily"/>
    <property type="match status" value="1"/>
</dbReference>
<dbReference type="Pfam" id="PF11954">
    <property type="entry name" value="DUF3471"/>
    <property type="match status" value="1"/>
</dbReference>
<sequence>MPADLRAYSAAVNTFRAFAGLAFGLALLTGCTGSTPPAQHQSDVPPPLVPALPLPDDAVAKAVGKLDGIADELMRSSGIPGLAVAVVHGGKTVYAKGFGVRDVRRGDGPDNRVDADTVFQLASLSKSLSATVVAHQVGVGAINWDTPIVSKLPWFALSDPTTTRLVTVGDMLAHRSGLPDHAGDRLEDLGFDRRAVLDKLRMLPLAPFRASYAYTNFGFTAGAEAVASAAGKSWEDLSQDVLYRPLGMNATSSRFADYAARPDRAVGHIRIGDRYEPDYVRDADAQSPAGGASSSVNDMARWLTMVLANGSFEGRQIVDEKALLPAVTPQVVSAPATEPAMRSGFYGYGFNVNSTSAARIQLSHSGGFDLGAATNFLIIPSADVAIVALTNSTPVGIPETLTAEFADLVQFGEVREDWRKLYANAFAPMDAPEGTLLGKQPPANPTAAKPLSAYTGVYRNDYWGPATVTEVDGKLMLALGSKLWVPLDHWDGDVFTFMFVTENAPPGTVSKATFAGDKLTLEYYDEDRTGTFTR</sequence>
<dbReference type="PANTHER" id="PTHR46825">
    <property type="entry name" value="D-ALANYL-D-ALANINE-CARBOXYPEPTIDASE/ENDOPEPTIDASE AMPH"/>
    <property type="match status" value="1"/>
</dbReference>
<evidence type="ECO:0000313" key="3">
    <source>
        <dbReference type="EMBL" id="GAS86516.1"/>
    </source>
</evidence>
<dbReference type="PANTHER" id="PTHR46825:SF15">
    <property type="entry name" value="BETA-LACTAMASE-RELATED DOMAIN-CONTAINING PROTEIN"/>
    <property type="match status" value="1"/>
</dbReference>
<keyword evidence="4" id="KW-1185">Reference proteome</keyword>
<dbReference type="EMBL" id="BCSX01000007">
    <property type="protein sequence ID" value="GAS86516.1"/>
    <property type="molecule type" value="Genomic_DNA"/>
</dbReference>
<dbReference type="Gene3D" id="2.40.128.600">
    <property type="match status" value="1"/>
</dbReference>
<proteinExistence type="predicted"/>
<protein>
    <submittedName>
        <fullName evidence="3">Penicillin-binding protein 4</fullName>
    </submittedName>
</protein>
<accession>A0A100VV85</accession>
<dbReference type="RefSeq" id="WP_084388347.1">
    <property type="nucleotide sequence ID" value="NZ_BCSX01000007.1"/>
</dbReference>
<name>A0A100VV85_9MYCO</name>
<dbReference type="AlphaFoldDB" id="A0A100VV85"/>
<dbReference type="InterPro" id="IPR050491">
    <property type="entry name" value="AmpC-like"/>
</dbReference>
<dbReference type="Proteomes" id="UP000069620">
    <property type="component" value="Unassembled WGS sequence"/>
</dbReference>
<organism evidence="3 4">
    <name type="scientific">Mycolicibacterium brisbanense</name>
    <dbReference type="NCBI Taxonomy" id="146020"/>
    <lineage>
        <taxon>Bacteria</taxon>
        <taxon>Bacillati</taxon>
        <taxon>Actinomycetota</taxon>
        <taxon>Actinomycetes</taxon>
        <taxon>Mycobacteriales</taxon>
        <taxon>Mycobacteriaceae</taxon>
        <taxon>Mycolicibacterium</taxon>
    </lineage>
</organism>
<dbReference type="SUPFAM" id="SSF56601">
    <property type="entry name" value="beta-lactamase/transpeptidase-like"/>
    <property type="match status" value="1"/>
</dbReference>
<reference evidence="4" key="2">
    <citation type="submission" date="2016-02" db="EMBL/GenBank/DDBJ databases">
        <title>Draft genome sequence of five rapidly growing Mycobacterium species.</title>
        <authorList>
            <person name="Katahira K."/>
            <person name="Gotou Y."/>
            <person name="Iida K."/>
            <person name="Ogura Y."/>
            <person name="Hayashi T."/>
        </authorList>
    </citation>
    <scope>NUCLEOTIDE SEQUENCE [LARGE SCALE GENOMIC DNA]</scope>
    <source>
        <strain evidence="4">JCM15654</strain>
    </source>
</reference>
<dbReference type="InterPro" id="IPR021860">
    <property type="entry name" value="Peptidase_S12_Pab87-rel_C"/>
</dbReference>
<evidence type="ECO:0000313" key="4">
    <source>
        <dbReference type="Proteomes" id="UP000069620"/>
    </source>
</evidence>
<comment type="caution">
    <text evidence="3">The sequence shown here is derived from an EMBL/GenBank/DDBJ whole genome shotgun (WGS) entry which is preliminary data.</text>
</comment>
<feature type="domain" description="Beta-lactamase-related" evidence="1">
    <location>
        <begin position="67"/>
        <end position="394"/>
    </location>
</feature>
<dbReference type="InterPro" id="IPR001466">
    <property type="entry name" value="Beta-lactam-related"/>
</dbReference>
<dbReference type="STRING" id="146020.RMCB_0612"/>
<reference evidence="4" key="1">
    <citation type="journal article" date="2016" name="Genome Announc.">
        <title>Draft Genome Sequences of Five Rapidly Growing Mycobacterium Species, M. thermoresistibile, M. fortuitum subsp. acetamidolyticum, M. canariasense, M. brisbanense, and M. novocastrense.</title>
        <authorList>
            <person name="Katahira K."/>
            <person name="Ogura Y."/>
            <person name="Gotoh Y."/>
            <person name="Hayashi T."/>
        </authorList>
    </citation>
    <scope>NUCLEOTIDE SEQUENCE [LARGE SCALE GENOMIC DNA]</scope>
    <source>
        <strain evidence="4">JCM15654</strain>
    </source>
</reference>
<feature type="domain" description="Peptidase S12 Pab87-related C-terminal" evidence="2">
    <location>
        <begin position="441"/>
        <end position="514"/>
    </location>
</feature>